<dbReference type="GO" id="GO:0051999">
    <property type="term" value="P:mannosyl-inositol phosphorylceramide biosynthetic process"/>
    <property type="evidence" value="ECO:0007669"/>
    <property type="project" value="TreeGrafter"/>
</dbReference>
<evidence type="ECO:0000313" key="3">
    <source>
        <dbReference type="Proteomes" id="UP000323300"/>
    </source>
</evidence>
<dbReference type="Proteomes" id="UP000323300">
    <property type="component" value="Unassembled WGS sequence"/>
</dbReference>
<dbReference type="PANTHER" id="PTHR32385">
    <property type="entry name" value="MANNOSYL PHOSPHORYLINOSITOL CERAMIDE SYNTHASE"/>
    <property type="match status" value="1"/>
</dbReference>
<organism evidence="2 3">
    <name type="scientific">Neomesorhizobium albiziae</name>
    <dbReference type="NCBI Taxonomy" id="335020"/>
    <lineage>
        <taxon>Bacteria</taxon>
        <taxon>Pseudomonadati</taxon>
        <taxon>Pseudomonadota</taxon>
        <taxon>Alphaproteobacteria</taxon>
        <taxon>Hyphomicrobiales</taxon>
        <taxon>Phyllobacteriaceae</taxon>
        <taxon>Neomesorhizobium</taxon>
    </lineage>
</organism>
<gene>
    <name evidence="2" type="ORF">SAMN04488498_10183</name>
</gene>
<dbReference type="InterPro" id="IPR029044">
    <property type="entry name" value="Nucleotide-diphossugar_trans"/>
</dbReference>
<dbReference type="Pfam" id="PF04488">
    <property type="entry name" value="Gly_transf_sug"/>
    <property type="match status" value="1"/>
</dbReference>
<proteinExistence type="predicted"/>
<dbReference type="InterPro" id="IPR007577">
    <property type="entry name" value="GlycoTrfase_DXD_sugar-bd_CS"/>
</dbReference>
<keyword evidence="1 2" id="KW-0808">Transferase</keyword>
<dbReference type="RefSeq" id="WP_149757159.1">
    <property type="nucleotide sequence ID" value="NZ_BSPE01000002.1"/>
</dbReference>
<protein>
    <submittedName>
        <fullName evidence="2">Glycosyltransferase sugar-binding region containing DXD motif-containing protein</fullName>
    </submittedName>
</protein>
<dbReference type="EMBL" id="FOSL01000001">
    <property type="protein sequence ID" value="SFJ88055.1"/>
    <property type="molecule type" value="Genomic_DNA"/>
</dbReference>
<name>A0A1I3UYI7_9HYPH</name>
<sequence>MKIPKIVHQTWKSKTVPVRWQGAVASVRQHHPGWEYRLWTDAEMDAHVEAHQPELWPVYRDFDKNIMRADVFRYVAMHDIGGLYADLDYEFLRPFPYGSTQLLLSEEFSLSFGDSLDQIANYVFASRPGHPFWKDVITDLIDNPPGVGDYTDVIDATGPGFLSRVFFTNRDRYEGVTVTPKPALSPTRLHSSLERKILLNSGVTYGLHHGSGSWKERWTPTYVRTKIAKALRL</sequence>
<keyword evidence="3" id="KW-1185">Reference proteome</keyword>
<dbReference type="GO" id="GO:0000030">
    <property type="term" value="F:mannosyltransferase activity"/>
    <property type="evidence" value="ECO:0007669"/>
    <property type="project" value="TreeGrafter"/>
</dbReference>
<dbReference type="OrthoDB" id="277808at2"/>
<reference evidence="2 3" key="1">
    <citation type="submission" date="2016-10" db="EMBL/GenBank/DDBJ databases">
        <authorList>
            <person name="Varghese N."/>
            <person name="Submissions S."/>
        </authorList>
    </citation>
    <scope>NUCLEOTIDE SEQUENCE [LARGE SCALE GENOMIC DNA]</scope>
    <source>
        <strain evidence="2 3">DSM 21822</strain>
    </source>
</reference>
<dbReference type="GO" id="GO:0016020">
    <property type="term" value="C:membrane"/>
    <property type="evidence" value="ECO:0007669"/>
    <property type="project" value="GOC"/>
</dbReference>
<dbReference type="SUPFAM" id="SSF53448">
    <property type="entry name" value="Nucleotide-diphospho-sugar transferases"/>
    <property type="match status" value="1"/>
</dbReference>
<dbReference type="PANTHER" id="PTHR32385:SF23">
    <property type="entry name" value="NUCLEOTIDE-DIPHOSPHO-SUGAR TRANSFERASE"/>
    <property type="match status" value="1"/>
</dbReference>
<evidence type="ECO:0000256" key="1">
    <source>
        <dbReference type="ARBA" id="ARBA00022679"/>
    </source>
</evidence>
<dbReference type="Gene3D" id="3.90.550.20">
    <property type="match status" value="1"/>
</dbReference>
<dbReference type="InterPro" id="IPR051706">
    <property type="entry name" value="Glycosyltransferase_domain"/>
</dbReference>
<accession>A0A1I3UYI7</accession>
<dbReference type="AlphaFoldDB" id="A0A1I3UYI7"/>
<evidence type="ECO:0000313" key="2">
    <source>
        <dbReference type="EMBL" id="SFJ88055.1"/>
    </source>
</evidence>